<feature type="transmembrane region" description="Helical" evidence="1">
    <location>
        <begin position="39"/>
        <end position="61"/>
    </location>
</feature>
<evidence type="ECO:0000313" key="2">
    <source>
        <dbReference type="EMBL" id="KTD10808.1"/>
    </source>
</evidence>
<reference evidence="2 4" key="1">
    <citation type="submission" date="2015-11" db="EMBL/GenBank/DDBJ databases">
        <title>Genomic analysis of 38 Legionella species identifies large and diverse effector repertoires.</title>
        <authorList>
            <person name="Burstein D."/>
            <person name="Amaro F."/>
            <person name="Zusman T."/>
            <person name="Lifshitz Z."/>
            <person name="Cohen O."/>
            <person name="Gilbert J.A."/>
            <person name="Pupko T."/>
            <person name="Shuman H.A."/>
            <person name="Segal G."/>
        </authorList>
    </citation>
    <scope>NUCLEOTIDE SEQUENCE [LARGE SCALE GENOMIC DNA]</scope>
    <source>
        <strain evidence="2 4">Lyon 8420412</strain>
    </source>
</reference>
<dbReference type="STRING" id="45066.Lgra_1774"/>
<feature type="transmembrane region" description="Helical" evidence="1">
    <location>
        <begin position="6"/>
        <end position="27"/>
    </location>
</feature>
<dbReference type="EMBL" id="LNYE01000022">
    <property type="protein sequence ID" value="KTD10808.1"/>
    <property type="molecule type" value="Genomic_DNA"/>
</dbReference>
<evidence type="ECO:0000313" key="3">
    <source>
        <dbReference type="EMBL" id="STX43983.1"/>
    </source>
</evidence>
<organism evidence="3 5">
    <name type="scientific">Legionella gratiana</name>
    <dbReference type="NCBI Taxonomy" id="45066"/>
    <lineage>
        <taxon>Bacteria</taxon>
        <taxon>Pseudomonadati</taxon>
        <taxon>Pseudomonadota</taxon>
        <taxon>Gammaproteobacteria</taxon>
        <taxon>Legionellales</taxon>
        <taxon>Legionellaceae</taxon>
        <taxon>Legionella</taxon>
    </lineage>
</organism>
<evidence type="ECO:0000313" key="5">
    <source>
        <dbReference type="Proteomes" id="UP000254476"/>
    </source>
</evidence>
<dbReference type="AlphaFoldDB" id="A0A378J870"/>
<keyword evidence="1" id="KW-0472">Membrane</keyword>
<protein>
    <submittedName>
        <fullName evidence="3">LysE family transporter protein</fullName>
    </submittedName>
</protein>
<keyword evidence="1" id="KW-0812">Transmembrane</keyword>
<accession>A0A378J870</accession>
<evidence type="ECO:0000313" key="4">
    <source>
        <dbReference type="Proteomes" id="UP000054691"/>
    </source>
</evidence>
<keyword evidence="1" id="KW-1133">Transmembrane helix</keyword>
<evidence type="ECO:0000256" key="1">
    <source>
        <dbReference type="SAM" id="Phobius"/>
    </source>
</evidence>
<dbReference type="EMBL" id="UGOB01000001">
    <property type="protein sequence ID" value="STX43983.1"/>
    <property type="molecule type" value="Genomic_DNA"/>
</dbReference>
<proteinExistence type="predicted"/>
<sequence>MAYGFEISVIHIIWFSNLSMMMTHHAVKTNLNRIQFYSVKAMGAVLVAFGFRIATLSQSIILPATVLE</sequence>
<name>A0A378J870_9GAMM</name>
<reference evidence="3 5" key="2">
    <citation type="submission" date="2018-06" db="EMBL/GenBank/DDBJ databases">
        <authorList>
            <consortium name="Pathogen Informatics"/>
            <person name="Doyle S."/>
        </authorList>
    </citation>
    <scope>NUCLEOTIDE SEQUENCE [LARGE SCALE GENOMIC DNA]</scope>
    <source>
        <strain evidence="3 5">NCTC12388</strain>
    </source>
</reference>
<gene>
    <name evidence="2" type="ORF">Lgra_1774</name>
    <name evidence="3" type="ORF">NCTC12388_01305</name>
</gene>
<keyword evidence="4" id="KW-1185">Reference proteome</keyword>
<dbReference type="Proteomes" id="UP000054691">
    <property type="component" value="Unassembled WGS sequence"/>
</dbReference>
<dbReference type="Proteomes" id="UP000254476">
    <property type="component" value="Unassembled WGS sequence"/>
</dbReference>